<dbReference type="GO" id="GO:0003700">
    <property type="term" value="F:DNA-binding transcription factor activity"/>
    <property type="evidence" value="ECO:0007669"/>
    <property type="project" value="InterPro"/>
</dbReference>
<dbReference type="PRINTS" id="PR00778">
    <property type="entry name" value="HTHARSR"/>
</dbReference>
<dbReference type="Proteomes" id="UP000264006">
    <property type="component" value="Chromosome"/>
</dbReference>
<dbReference type="EMBL" id="CP031165">
    <property type="protein sequence ID" value="AXV06869.1"/>
    <property type="molecule type" value="Genomic_DNA"/>
</dbReference>
<dbReference type="InterPro" id="IPR001845">
    <property type="entry name" value="HTH_ArsR_DNA-bd_dom"/>
</dbReference>
<dbReference type="GO" id="GO:0003677">
    <property type="term" value="F:DNA binding"/>
    <property type="evidence" value="ECO:0007669"/>
    <property type="project" value="UniProtKB-KW"/>
</dbReference>
<keyword evidence="6" id="KW-1185">Reference proteome</keyword>
<keyword evidence="3" id="KW-0804">Transcription</keyword>
<evidence type="ECO:0000256" key="2">
    <source>
        <dbReference type="ARBA" id="ARBA00023125"/>
    </source>
</evidence>
<dbReference type="Gene3D" id="1.10.10.10">
    <property type="entry name" value="Winged helix-like DNA-binding domain superfamily/Winged helix DNA-binding domain"/>
    <property type="match status" value="1"/>
</dbReference>
<dbReference type="AlphaFoldDB" id="A0A346XXC2"/>
<sequence length="106" mass="11768">MNAAVDVDLTVEQLRVFTDPLRLRIIQLLAGEELCTCHLVEETGAKQPTVSHHLRILREAGMVEAEREGAYTWYRLVAGPISRTGQALETIGQQATEAARLRRPCG</sequence>
<feature type="domain" description="HTH arsR-type" evidence="4">
    <location>
        <begin position="2"/>
        <end position="96"/>
    </location>
</feature>
<keyword evidence="1" id="KW-0805">Transcription regulation</keyword>
<dbReference type="InterPro" id="IPR011991">
    <property type="entry name" value="ArsR-like_HTH"/>
</dbReference>
<dbReference type="InterPro" id="IPR036390">
    <property type="entry name" value="WH_DNA-bd_sf"/>
</dbReference>
<dbReference type="InterPro" id="IPR036388">
    <property type="entry name" value="WH-like_DNA-bd_sf"/>
</dbReference>
<dbReference type="CDD" id="cd00090">
    <property type="entry name" value="HTH_ARSR"/>
    <property type="match status" value="1"/>
</dbReference>
<evidence type="ECO:0000259" key="4">
    <source>
        <dbReference type="PROSITE" id="PS50987"/>
    </source>
</evidence>
<protein>
    <submittedName>
        <fullName evidence="5">Arsenical resistance operon repressor</fullName>
    </submittedName>
</protein>
<dbReference type="SMART" id="SM00418">
    <property type="entry name" value="HTH_ARSR"/>
    <property type="match status" value="1"/>
</dbReference>
<evidence type="ECO:0000256" key="1">
    <source>
        <dbReference type="ARBA" id="ARBA00023015"/>
    </source>
</evidence>
<dbReference type="PANTHER" id="PTHR33154:SF18">
    <property type="entry name" value="ARSENICAL RESISTANCE OPERON REPRESSOR"/>
    <property type="match status" value="1"/>
</dbReference>
<dbReference type="NCBIfam" id="NF033788">
    <property type="entry name" value="HTH_metalloreg"/>
    <property type="match status" value="1"/>
</dbReference>
<dbReference type="RefSeq" id="WP_216826550.1">
    <property type="nucleotide sequence ID" value="NZ_CP031165.1"/>
</dbReference>
<evidence type="ECO:0000313" key="6">
    <source>
        <dbReference type="Proteomes" id="UP000264006"/>
    </source>
</evidence>
<evidence type="ECO:0000313" key="5">
    <source>
        <dbReference type="EMBL" id="AXV06869.1"/>
    </source>
</evidence>
<dbReference type="SUPFAM" id="SSF46785">
    <property type="entry name" value="Winged helix' DNA-binding domain"/>
    <property type="match status" value="1"/>
</dbReference>
<gene>
    <name evidence="5" type="ORF">DVS28_a2187</name>
</gene>
<dbReference type="InterPro" id="IPR051081">
    <property type="entry name" value="HTH_MetalResp_TranReg"/>
</dbReference>
<dbReference type="PANTHER" id="PTHR33154">
    <property type="entry name" value="TRANSCRIPTIONAL REGULATOR, ARSR FAMILY"/>
    <property type="match status" value="1"/>
</dbReference>
<accession>A0A346XXC2</accession>
<dbReference type="KEGG" id="euz:DVS28_a2187"/>
<evidence type="ECO:0000256" key="3">
    <source>
        <dbReference type="ARBA" id="ARBA00023163"/>
    </source>
</evidence>
<dbReference type="PROSITE" id="PS50987">
    <property type="entry name" value="HTH_ARSR_2"/>
    <property type="match status" value="1"/>
</dbReference>
<dbReference type="Pfam" id="PF01022">
    <property type="entry name" value="HTH_5"/>
    <property type="match status" value="1"/>
</dbReference>
<name>A0A346XXC2_9ACTN</name>
<reference evidence="5 6" key="1">
    <citation type="submission" date="2018-09" db="EMBL/GenBank/DDBJ databases">
        <title>Complete genome sequence of Euzebya sp. DY32-46 isolated from seawater of Pacific Ocean.</title>
        <authorList>
            <person name="Xu L."/>
            <person name="Wu Y.-H."/>
            <person name="Xu X.-W."/>
        </authorList>
    </citation>
    <scope>NUCLEOTIDE SEQUENCE [LARGE SCALE GENOMIC DNA]</scope>
    <source>
        <strain evidence="5 6">DY32-46</strain>
    </source>
</reference>
<organism evidence="5 6">
    <name type="scientific">Euzebya pacifica</name>
    <dbReference type="NCBI Taxonomy" id="1608957"/>
    <lineage>
        <taxon>Bacteria</taxon>
        <taxon>Bacillati</taxon>
        <taxon>Actinomycetota</taxon>
        <taxon>Nitriliruptoria</taxon>
        <taxon>Euzebyales</taxon>
    </lineage>
</organism>
<keyword evidence="2" id="KW-0238">DNA-binding</keyword>
<proteinExistence type="predicted"/>